<proteinExistence type="predicted"/>
<protein>
    <submittedName>
        <fullName evidence="2">Small secreted protein</fullName>
    </submittedName>
</protein>
<feature type="region of interest" description="Disordered" evidence="1">
    <location>
        <begin position="172"/>
        <end position="197"/>
    </location>
</feature>
<evidence type="ECO:0000313" key="2">
    <source>
        <dbReference type="EMBL" id="MBO0652587.1"/>
    </source>
</evidence>
<name>A0A939JPD8_9ACTN</name>
<evidence type="ECO:0000256" key="1">
    <source>
        <dbReference type="SAM" id="MobiDB-lite"/>
    </source>
</evidence>
<gene>
    <name evidence="2" type="ORF">J1792_07260</name>
</gene>
<comment type="caution">
    <text evidence="2">The sequence shown here is derived from an EMBL/GenBank/DDBJ whole genome shotgun (WGS) entry which is preliminary data.</text>
</comment>
<evidence type="ECO:0000313" key="3">
    <source>
        <dbReference type="Proteomes" id="UP000664781"/>
    </source>
</evidence>
<keyword evidence="3" id="KW-1185">Reference proteome</keyword>
<dbReference type="Proteomes" id="UP000664781">
    <property type="component" value="Unassembled WGS sequence"/>
</dbReference>
<organism evidence="2 3">
    <name type="scientific">Streptomyces triculaminicus</name>
    <dbReference type="NCBI Taxonomy" id="2816232"/>
    <lineage>
        <taxon>Bacteria</taxon>
        <taxon>Bacillati</taxon>
        <taxon>Actinomycetota</taxon>
        <taxon>Actinomycetes</taxon>
        <taxon>Kitasatosporales</taxon>
        <taxon>Streptomycetaceae</taxon>
        <taxon>Streptomyces</taxon>
    </lineage>
</organism>
<dbReference type="EMBL" id="JAFMOF010000001">
    <property type="protein sequence ID" value="MBO0652587.1"/>
    <property type="molecule type" value="Genomic_DNA"/>
</dbReference>
<sequence>MEGTNPVNKKLVAALSGGAALVLALTGCGGGGDDSKKKLDDWAKNVCDQMQPQVKKIQEANSSIANVQNEEDSKKIQQTDSTAFQANADAYRALGTSVDRAGAPPVKDGETSQKNAVKALNDLSTAYTGLKKRMDALDTKDKAKFAEGLKSIATDIGKLSSRSDEALKKLQSGDVGKAMAKQPGCQKSSVTPTPTKK</sequence>
<accession>A0A939JPD8</accession>
<feature type="compositionally biased region" description="Polar residues" evidence="1">
    <location>
        <begin position="185"/>
        <end position="197"/>
    </location>
</feature>
<reference evidence="2" key="1">
    <citation type="submission" date="2021-03" db="EMBL/GenBank/DDBJ databases">
        <title>Streptomyces strains.</title>
        <authorList>
            <person name="Lund M.B."/>
            <person name="Toerring T."/>
        </authorList>
    </citation>
    <scope>NUCLEOTIDE SEQUENCE</scope>
    <source>
        <strain evidence="2">JCM 4242</strain>
    </source>
</reference>
<dbReference type="AlphaFoldDB" id="A0A939JPD8"/>